<keyword evidence="2" id="KW-1185">Reference proteome</keyword>
<dbReference type="EMBL" id="LR877157">
    <property type="protein sequence ID" value="CAD2219162.1"/>
    <property type="molecule type" value="Genomic_DNA"/>
</dbReference>
<accession>A0A7G2CLM3</accession>
<dbReference type="Proteomes" id="UP000515908">
    <property type="component" value="Chromosome 13"/>
</dbReference>
<dbReference type="AlphaFoldDB" id="A0A7G2CLM3"/>
<evidence type="ECO:0000313" key="1">
    <source>
        <dbReference type="EMBL" id="CAD2219162.1"/>
    </source>
</evidence>
<name>A0A7G2CLM3_9TRYP</name>
<dbReference type="VEuPathDB" id="TriTrypDB:ADEAN_000665500"/>
<proteinExistence type="predicted"/>
<protein>
    <submittedName>
        <fullName evidence="1">Uncharacterized protein</fullName>
    </submittedName>
</protein>
<gene>
    <name evidence="1" type="ORF">ADEAN_000665500</name>
</gene>
<organism evidence="1 2">
    <name type="scientific">Angomonas deanei</name>
    <dbReference type="NCBI Taxonomy" id="59799"/>
    <lineage>
        <taxon>Eukaryota</taxon>
        <taxon>Discoba</taxon>
        <taxon>Euglenozoa</taxon>
        <taxon>Kinetoplastea</taxon>
        <taxon>Metakinetoplastina</taxon>
        <taxon>Trypanosomatida</taxon>
        <taxon>Trypanosomatidae</taxon>
        <taxon>Strigomonadinae</taxon>
        <taxon>Angomonas</taxon>
    </lineage>
</organism>
<evidence type="ECO:0000313" key="2">
    <source>
        <dbReference type="Proteomes" id="UP000515908"/>
    </source>
</evidence>
<sequence length="66" mass="7700">MNTPAFTTNPKRIERLQYNYDEGVRREAMSHEKREQMDREVVMVTPAHVAKLFANVAPLRKVEVAE</sequence>
<reference evidence="1 2" key="1">
    <citation type="submission" date="2020-08" db="EMBL/GenBank/DDBJ databases">
        <authorList>
            <person name="Newling K."/>
            <person name="Davey J."/>
            <person name="Forrester S."/>
        </authorList>
    </citation>
    <scope>NUCLEOTIDE SEQUENCE [LARGE SCALE GENOMIC DNA]</scope>
    <source>
        <strain evidence="2">Crithidia deanei Carvalho (ATCC PRA-265)</strain>
    </source>
</reference>